<keyword evidence="5" id="KW-0460">Magnesium</keyword>
<keyword evidence="4" id="KW-0378">Hydrolase</keyword>
<dbReference type="InterPro" id="IPR029060">
    <property type="entry name" value="PIN-like_dom_sf"/>
</dbReference>
<dbReference type="Proteomes" id="UP001620597">
    <property type="component" value="Unassembled WGS sequence"/>
</dbReference>
<protein>
    <submittedName>
        <fullName evidence="7">PIN domain nuclease</fullName>
    </submittedName>
</protein>
<keyword evidence="1" id="KW-1277">Toxin-antitoxin system</keyword>
<keyword evidence="8" id="KW-1185">Reference proteome</keyword>
<evidence type="ECO:0000256" key="1">
    <source>
        <dbReference type="ARBA" id="ARBA00022649"/>
    </source>
</evidence>
<accession>A0ABW8NK06</accession>
<dbReference type="PANTHER" id="PTHR42740:SF1">
    <property type="entry name" value="RIBONUCLEASE VAPC3"/>
    <property type="match status" value="1"/>
</dbReference>
<dbReference type="Pfam" id="PF01850">
    <property type="entry name" value="PIN"/>
    <property type="match status" value="1"/>
</dbReference>
<dbReference type="InterPro" id="IPR002716">
    <property type="entry name" value="PIN_dom"/>
</dbReference>
<dbReference type="Gene3D" id="3.40.50.1010">
    <property type="entry name" value="5'-nuclease"/>
    <property type="match status" value="1"/>
</dbReference>
<proteinExistence type="predicted"/>
<name>A0ABW8NK06_9GAMM</name>
<organism evidence="7 8">
    <name type="scientific">Oceanobacter antarcticus</name>
    <dbReference type="NCBI Taxonomy" id="3133425"/>
    <lineage>
        <taxon>Bacteria</taxon>
        <taxon>Pseudomonadati</taxon>
        <taxon>Pseudomonadota</taxon>
        <taxon>Gammaproteobacteria</taxon>
        <taxon>Oceanospirillales</taxon>
        <taxon>Oceanospirillaceae</taxon>
        <taxon>Oceanobacter</taxon>
    </lineage>
</organism>
<sequence length="130" mass="14919">MILVDTSVWIDFFNGKSNREVEILDGVLGYQGVAIGDLIMVELLQGFRSDKDYNTAKKYLLNLDLYNMLTPDLALLAAENYRKLWRKGVTVRKTADVIIATFCIENQIPLLYVDKDFIPFTQHLKLRSVC</sequence>
<evidence type="ECO:0000256" key="5">
    <source>
        <dbReference type="ARBA" id="ARBA00022842"/>
    </source>
</evidence>
<keyword evidence="3" id="KW-0479">Metal-binding</keyword>
<reference evidence="7 8" key="1">
    <citation type="submission" date="2024-03" db="EMBL/GenBank/DDBJ databases">
        <title>High-quality draft genome sequence of Oceanobacter sp. wDCs-4.</title>
        <authorList>
            <person name="Dong C."/>
        </authorList>
    </citation>
    <scope>NUCLEOTIDE SEQUENCE [LARGE SCALE GENOMIC DNA]</scope>
    <source>
        <strain evidence="8">wDCs-4</strain>
    </source>
</reference>
<dbReference type="CDD" id="cd18760">
    <property type="entry name" value="PIN_MtVapC3-like"/>
    <property type="match status" value="1"/>
</dbReference>
<evidence type="ECO:0000313" key="8">
    <source>
        <dbReference type="Proteomes" id="UP001620597"/>
    </source>
</evidence>
<evidence type="ECO:0000256" key="3">
    <source>
        <dbReference type="ARBA" id="ARBA00022723"/>
    </source>
</evidence>
<evidence type="ECO:0000256" key="2">
    <source>
        <dbReference type="ARBA" id="ARBA00022722"/>
    </source>
</evidence>
<dbReference type="SUPFAM" id="SSF88723">
    <property type="entry name" value="PIN domain-like"/>
    <property type="match status" value="1"/>
</dbReference>
<evidence type="ECO:0000256" key="4">
    <source>
        <dbReference type="ARBA" id="ARBA00022801"/>
    </source>
</evidence>
<dbReference type="InterPro" id="IPR051749">
    <property type="entry name" value="PINc/VapC_TA_RNase"/>
</dbReference>
<dbReference type="EMBL" id="JBBKTX010000015">
    <property type="protein sequence ID" value="MFK4753304.1"/>
    <property type="molecule type" value="Genomic_DNA"/>
</dbReference>
<keyword evidence="2" id="KW-0540">Nuclease</keyword>
<dbReference type="RefSeq" id="WP_369854831.1">
    <property type="nucleotide sequence ID" value="NZ_JBBKTX010000015.1"/>
</dbReference>
<comment type="caution">
    <text evidence="7">The sequence shown here is derived from an EMBL/GenBank/DDBJ whole genome shotgun (WGS) entry which is preliminary data.</text>
</comment>
<evidence type="ECO:0000259" key="6">
    <source>
        <dbReference type="Pfam" id="PF01850"/>
    </source>
</evidence>
<dbReference type="PANTHER" id="PTHR42740">
    <property type="entry name" value="RIBONUCLEASE VAPC3"/>
    <property type="match status" value="1"/>
</dbReference>
<feature type="domain" description="PIN" evidence="6">
    <location>
        <begin position="2"/>
        <end position="117"/>
    </location>
</feature>
<gene>
    <name evidence="7" type="ORF">WG929_12890</name>
</gene>
<evidence type="ECO:0000313" key="7">
    <source>
        <dbReference type="EMBL" id="MFK4753304.1"/>
    </source>
</evidence>